<feature type="compositionally biased region" description="Basic and acidic residues" evidence="3">
    <location>
        <begin position="137"/>
        <end position="150"/>
    </location>
</feature>
<evidence type="ECO:0000313" key="5">
    <source>
        <dbReference type="EMBL" id="KAK3051071.1"/>
    </source>
</evidence>
<accession>A0AAJ0DC52</accession>
<name>A0AAJ0DC52_9PEZI</name>
<dbReference type="GO" id="GO:0016567">
    <property type="term" value="P:protein ubiquitination"/>
    <property type="evidence" value="ECO:0007669"/>
    <property type="project" value="TreeGrafter"/>
</dbReference>
<evidence type="ECO:0000256" key="3">
    <source>
        <dbReference type="SAM" id="MobiDB-lite"/>
    </source>
</evidence>
<gene>
    <name evidence="5" type="ORF">LTR09_007821</name>
</gene>
<feature type="region of interest" description="Disordered" evidence="3">
    <location>
        <begin position="296"/>
        <end position="321"/>
    </location>
</feature>
<dbReference type="EMBL" id="JAWDJX010000028">
    <property type="protein sequence ID" value="KAK3051071.1"/>
    <property type="molecule type" value="Genomic_DNA"/>
</dbReference>
<evidence type="ECO:0000256" key="1">
    <source>
        <dbReference type="ARBA" id="ARBA00023242"/>
    </source>
</evidence>
<dbReference type="GO" id="GO:0005634">
    <property type="term" value="C:nucleus"/>
    <property type="evidence" value="ECO:0007669"/>
    <property type="project" value="UniProtKB-SubCell"/>
</dbReference>
<keyword evidence="6" id="KW-1185">Reference proteome</keyword>
<dbReference type="PROSITE" id="PS51015">
    <property type="entry name" value="YDG"/>
    <property type="match status" value="1"/>
</dbReference>
<dbReference type="PANTHER" id="PTHR14140:SF27">
    <property type="entry name" value="OS04G0289800 PROTEIN"/>
    <property type="match status" value="1"/>
</dbReference>
<reference evidence="5" key="1">
    <citation type="submission" date="2023-04" db="EMBL/GenBank/DDBJ databases">
        <title>Black Yeasts Isolated from many extreme environments.</title>
        <authorList>
            <person name="Coleine C."/>
            <person name="Stajich J.E."/>
            <person name="Selbmann L."/>
        </authorList>
    </citation>
    <scope>NUCLEOTIDE SEQUENCE</scope>
    <source>
        <strain evidence="5">CCFEE 5312</strain>
    </source>
</reference>
<dbReference type="GO" id="GO:0061630">
    <property type="term" value="F:ubiquitin protein ligase activity"/>
    <property type="evidence" value="ECO:0007669"/>
    <property type="project" value="TreeGrafter"/>
</dbReference>
<dbReference type="Gene3D" id="2.30.280.10">
    <property type="entry name" value="SRA-YDG"/>
    <property type="match status" value="1"/>
</dbReference>
<protein>
    <recommendedName>
        <fullName evidence="4">YDG domain-containing protein</fullName>
    </recommendedName>
</protein>
<feature type="compositionally biased region" description="Polar residues" evidence="3">
    <location>
        <begin position="167"/>
        <end position="176"/>
    </location>
</feature>
<dbReference type="AlphaFoldDB" id="A0AAJ0DC52"/>
<dbReference type="Proteomes" id="UP001271007">
    <property type="component" value="Unassembled WGS sequence"/>
</dbReference>
<keyword evidence="1 2" id="KW-0539">Nucleus</keyword>
<dbReference type="GO" id="GO:0044027">
    <property type="term" value="P:negative regulation of gene expression via chromosomal CpG island methylation"/>
    <property type="evidence" value="ECO:0007669"/>
    <property type="project" value="TreeGrafter"/>
</dbReference>
<dbReference type="Pfam" id="PF02182">
    <property type="entry name" value="SAD_SRA"/>
    <property type="match status" value="1"/>
</dbReference>
<feature type="region of interest" description="Disordered" evidence="3">
    <location>
        <begin position="137"/>
        <end position="187"/>
    </location>
</feature>
<organism evidence="5 6">
    <name type="scientific">Extremus antarcticus</name>
    <dbReference type="NCBI Taxonomy" id="702011"/>
    <lineage>
        <taxon>Eukaryota</taxon>
        <taxon>Fungi</taxon>
        <taxon>Dikarya</taxon>
        <taxon>Ascomycota</taxon>
        <taxon>Pezizomycotina</taxon>
        <taxon>Dothideomycetes</taxon>
        <taxon>Dothideomycetidae</taxon>
        <taxon>Mycosphaerellales</taxon>
        <taxon>Extremaceae</taxon>
        <taxon>Extremus</taxon>
    </lineage>
</organism>
<evidence type="ECO:0000313" key="6">
    <source>
        <dbReference type="Proteomes" id="UP001271007"/>
    </source>
</evidence>
<feature type="compositionally biased region" description="Basic and acidic residues" evidence="3">
    <location>
        <begin position="157"/>
        <end position="166"/>
    </location>
</feature>
<dbReference type="SMART" id="SM00466">
    <property type="entry name" value="SRA"/>
    <property type="match status" value="1"/>
</dbReference>
<dbReference type="InterPro" id="IPR015947">
    <property type="entry name" value="PUA-like_sf"/>
</dbReference>
<dbReference type="InterPro" id="IPR003105">
    <property type="entry name" value="SRA_YDG"/>
</dbReference>
<sequence length="408" mass="45219">MDADWVKVERDDTPMVGASGNVTARKDIPVYDEIKTIKEQVEFIKIQREGMKPVLVQCRKTKGFRGKDPEENEGLQRLTGFLAWLDTKLQMTPEIRERTTIDAFVRQVFNPAIFFPAAYADKAKALHDKWEAENWGKVKGESSDDAKDGSRSPLKRSSGDHTESSSKRSNGQQVAAATNDGVKTLYVPPENDPIWGRNGIMHGIAIRRGPAGKSNLMNPRLSHEKREAKVFGHNGLENGQWFPFRLNAIFHGAHGASQAGISGDSQTGAYSIVVSSQYDEFDSDLKDTIIYCGAGGNDNTNPDQAAQSAGSSALRASRRKGNDVRVLRTATGHSVCVPSVGLRYDGLYRVVGVDDTKRNSYGGMVERFKLVRQPDQPKIDESRPTSREVRQYNMIGQTTLRGWTATRE</sequence>
<dbReference type="SUPFAM" id="SSF88697">
    <property type="entry name" value="PUA domain-like"/>
    <property type="match status" value="1"/>
</dbReference>
<dbReference type="InterPro" id="IPR036987">
    <property type="entry name" value="SRA-YDG_sf"/>
</dbReference>
<comment type="caution">
    <text evidence="5">The sequence shown here is derived from an EMBL/GenBank/DDBJ whole genome shotgun (WGS) entry which is preliminary data.</text>
</comment>
<evidence type="ECO:0000259" key="4">
    <source>
        <dbReference type="PROSITE" id="PS51015"/>
    </source>
</evidence>
<dbReference type="PANTHER" id="PTHR14140">
    <property type="entry name" value="E3 UBIQUITIN-PROTEIN LIGASE UHRF-RELATED"/>
    <property type="match status" value="1"/>
</dbReference>
<evidence type="ECO:0000256" key="2">
    <source>
        <dbReference type="PROSITE-ProRule" id="PRU00358"/>
    </source>
</evidence>
<proteinExistence type="predicted"/>
<feature type="domain" description="YDG" evidence="4">
    <location>
        <begin position="231"/>
        <end position="372"/>
    </location>
</feature>
<feature type="compositionally biased region" description="Low complexity" evidence="3">
    <location>
        <begin position="305"/>
        <end position="315"/>
    </location>
</feature>
<dbReference type="InterPro" id="IPR045134">
    <property type="entry name" value="UHRF1/2-like"/>
</dbReference>
<comment type="subcellular location">
    <subcellularLocation>
        <location evidence="2">Nucleus</location>
    </subcellularLocation>
</comment>